<comment type="caution">
    <text evidence="1">The sequence shown here is derived from an EMBL/GenBank/DDBJ whole genome shotgun (WGS) entry which is preliminary data.</text>
</comment>
<sequence length="158" mass="17983">MSMTFITNPLRVPTSPTEPEERYAEPARGSEHRPPPKKQTFVVPVPDTLPIQKSSKRGQVQLKSCLMNVYHVLLLHWPLLLNLWNQPITCHKEKDTLQDVSPTISLVSSHNHRCSLATLHQGLFHGCHHHSNITFSHPTCMDFSKHKTTELTGSTMDY</sequence>
<keyword evidence="2" id="KW-1185">Reference proteome</keyword>
<name>A0ACC2GT54_DALPE</name>
<evidence type="ECO:0000313" key="2">
    <source>
        <dbReference type="Proteomes" id="UP001157502"/>
    </source>
</evidence>
<reference evidence="1" key="1">
    <citation type="submission" date="2021-05" db="EMBL/GenBank/DDBJ databases">
        <authorList>
            <person name="Pan Q."/>
            <person name="Jouanno E."/>
            <person name="Zahm M."/>
            <person name="Klopp C."/>
            <person name="Cabau C."/>
            <person name="Louis A."/>
            <person name="Berthelot C."/>
            <person name="Parey E."/>
            <person name="Roest Crollius H."/>
            <person name="Montfort J."/>
            <person name="Robinson-Rechavi M."/>
            <person name="Bouchez O."/>
            <person name="Lampietro C."/>
            <person name="Lopez Roques C."/>
            <person name="Donnadieu C."/>
            <person name="Postlethwait J."/>
            <person name="Bobe J."/>
            <person name="Dillon D."/>
            <person name="Chandos A."/>
            <person name="von Hippel F."/>
            <person name="Guiguen Y."/>
        </authorList>
    </citation>
    <scope>NUCLEOTIDE SEQUENCE</scope>
    <source>
        <strain evidence="1">YG-Jan2019</strain>
    </source>
</reference>
<evidence type="ECO:0000313" key="1">
    <source>
        <dbReference type="EMBL" id="KAJ8006812.1"/>
    </source>
</evidence>
<organism evidence="1 2">
    <name type="scientific">Dallia pectoralis</name>
    <name type="common">Alaska blackfish</name>
    <dbReference type="NCBI Taxonomy" id="75939"/>
    <lineage>
        <taxon>Eukaryota</taxon>
        <taxon>Metazoa</taxon>
        <taxon>Chordata</taxon>
        <taxon>Craniata</taxon>
        <taxon>Vertebrata</taxon>
        <taxon>Euteleostomi</taxon>
        <taxon>Actinopterygii</taxon>
        <taxon>Neopterygii</taxon>
        <taxon>Teleostei</taxon>
        <taxon>Protacanthopterygii</taxon>
        <taxon>Esociformes</taxon>
        <taxon>Umbridae</taxon>
        <taxon>Dallia</taxon>
    </lineage>
</organism>
<dbReference type="EMBL" id="CM055736">
    <property type="protein sequence ID" value="KAJ8006812.1"/>
    <property type="molecule type" value="Genomic_DNA"/>
</dbReference>
<accession>A0ACC2GT54</accession>
<gene>
    <name evidence="1" type="ORF">DPEC_G00111110</name>
</gene>
<dbReference type="Proteomes" id="UP001157502">
    <property type="component" value="Chromosome 9"/>
</dbReference>
<protein>
    <submittedName>
        <fullName evidence="1">Uncharacterized protein</fullName>
    </submittedName>
</protein>
<proteinExistence type="predicted"/>